<evidence type="ECO:0000313" key="1">
    <source>
        <dbReference type="EMBL" id="CEF89828.1"/>
    </source>
</evidence>
<dbReference type="EMBL" id="LN610579">
    <property type="protein sequence ID" value="CEF89828.1"/>
    <property type="molecule type" value="Genomic_DNA"/>
</dbReference>
<dbReference type="RefSeq" id="YP_009124345.1">
    <property type="nucleotide sequence ID" value="NC_026586.1"/>
</dbReference>
<dbReference type="KEGG" id="vg:23679201"/>
<name>A0A0A1IUU2_9CAUD</name>
<reference evidence="1 2" key="1">
    <citation type="journal article" date="2015" name="PLoS ONE">
        <title>Investigation of a Large Collection of Pseudomonas aeruginosa Bacteriophages Collected from a Single Environmental Source in Abidjan, Cote d'Ivoire.</title>
        <authorList>
            <person name="Essoh C."/>
            <person name="Latino L."/>
            <person name="Midoux C."/>
            <person name="Blouin Y."/>
            <person name="Loukou G."/>
            <person name="Nguetta S.P."/>
            <person name="Lathro S."/>
            <person name="Cablanmian A."/>
            <person name="Kouassi A.K."/>
            <person name="Vergnaud G."/>
            <person name="Pourcel C."/>
        </authorList>
    </citation>
    <scope>NUCLEOTIDE SEQUENCE [LARGE SCALE GENOMIC DNA]</scope>
    <source>
        <strain evidence="1">Ab27</strain>
    </source>
</reference>
<sequence>MSQISKTHSRLAGRNAKPFDLKNITNDAVASLRRIGLVFDHAVVQDQIKALAKAGAFRSGSAMDSNFTAPVTTPSIPTPIQFLQTWLPGFVKVMTAARKIDEIIGIDTVGSWDDQEIVQGIVEPAGTAVEYGDHTNIPLTSWNANFERRTIVRGELGMMVGTLEEGRASAIRLNSAETKRQQAAIGLEIFRNAIGFYGWQSGLGNRTYGFLNDPNLPAFQTPPSQGWSTADWAGIIGDIREAVRQLRIQSQDQIDPKAEKITLALATSKVDYLSVTTPYGISVSDWIEQTYPKMRIVSAPELSGVQMKNQEPEDALVLFVEDVNAAVDGSTDGGSVFSQLVQSKFITLGVEKRAKSYVEDFSNGTAGALCKRPWAVVRYLGI</sequence>
<protein>
    <submittedName>
        <fullName evidence="1">Putative capsid and scaffold protein</fullName>
    </submittedName>
</protein>
<accession>A0A0A1IUU2</accession>
<dbReference type="Proteomes" id="UP000030228">
    <property type="component" value="Genome"/>
</dbReference>
<proteinExistence type="predicted"/>
<gene>
    <name evidence="1" type="primary">ORF42</name>
</gene>
<evidence type="ECO:0000313" key="2">
    <source>
        <dbReference type="Proteomes" id="UP000030228"/>
    </source>
</evidence>
<dbReference type="GeneID" id="23679201"/>
<organism evidence="1 2">
    <name type="scientific">Pseudomonas phage vB_PaeM_PAO1_Ab27</name>
    <dbReference type="NCBI Taxonomy" id="1548907"/>
    <lineage>
        <taxon>Viruses</taxon>
        <taxon>Duplodnaviria</taxon>
        <taxon>Heunggongvirae</taxon>
        <taxon>Uroviricota</taxon>
        <taxon>Caudoviricetes</taxon>
        <taxon>Lindbergviridae</taxon>
        <taxon>Pbunavirus</taxon>
        <taxon>Pbunavirus LS1</taxon>
    </lineage>
</organism>